<keyword evidence="2" id="KW-0677">Repeat</keyword>
<evidence type="ECO:0000256" key="3">
    <source>
        <dbReference type="ARBA" id="ARBA00023157"/>
    </source>
</evidence>
<evidence type="ECO:0000256" key="1">
    <source>
        <dbReference type="ARBA" id="ARBA00022536"/>
    </source>
</evidence>
<dbReference type="InterPro" id="IPR028916">
    <property type="entry name" value="Tox-GHH_dom"/>
</dbReference>
<dbReference type="GO" id="GO:0048666">
    <property type="term" value="P:neuron development"/>
    <property type="evidence" value="ECO:0007669"/>
    <property type="project" value="TreeGrafter"/>
</dbReference>
<accession>A0A4Z2F2R6</accession>
<dbReference type="GO" id="GO:0042803">
    <property type="term" value="F:protein homodimerization activity"/>
    <property type="evidence" value="ECO:0007669"/>
    <property type="project" value="TreeGrafter"/>
</dbReference>
<dbReference type="OrthoDB" id="442731at2759"/>
<dbReference type="InterPro" id="IPR022385">
    <property type="entry name" value="Rhs_assc_core"/>
</dbReference>
<feature type="domain" description="Teneurin-like YD-shell" evidence="5">
    <location>
        <begin position="9"/>
        <end position="349"/>
    </location>
</feature>
<evidence type="ECO:0000256" key="2">
    <source>
        <dbReference type="ARBA" id="ARBA00022737"/>
    </source>
</evidence>
<dbReference type="InterPro" id="IPR051216">
    <property type="entry name" value="Teneurin"/>
</dbReference>
<reference evidence="6 7" key="1">
    <citation type="submission" date="2019-03" db="EMBL/GenBank/DDBJ databases">
        <title>First draft genome of Liparis tanakae, snailfish: a comprehensive survey of snailfish specific genes.</title>
        <authorList>
            <person name="Kim W."/>
            <person name="Song I."/>
            <person name="Jeong J.-H."/>
            <person name="Kim D."/>
            <person name="Kim S."/>
            <person name="Ryu S."/>
            <person name="Song J.Y."/>
            <person name="Lee S.K."/>
        </authorList>
    </citation>
    <scope>NUCLEOTIDE SEQUENCE [LARGE SCALE GENOMIC DNA]</scope>
    <source>
        <tissue evidence="6">Muscle</tissue>
    </source>
</reference>
<dbReference type="GO" id="GO:0046982">
    <property type="term" value="F:protein heterodimerization activity"/>
    <property type="evidence" value="ECO:0007669"/>
    <property type="project" value="TreeGrafter"/>
</dbReference>
<sequence length="725" mass="81601">MYANGMGISFHTEPHILAGSVSPTIGRRNITLPTDNGLNSIEWRLRKEQTKGKVTVFGRKLRAHGRNLLSIDFDRNTRTEKIYDDHRKFTLRIMYDAQGRPAMWLPSSSLAVVNVSYSATGQLVGLQRGSMSERTEFDPQGRVLSRSFVDGKVWSYSYLDKSMVLLLQSQRQYIFEFDTSGRVTAVTMPSVARHTMFTHVSVGYIRNTYNPPESNASVIHDFAEDGRPQATHYLGTGRRVLYKYGKLAKLSEIVYDSTAVTFGYDETAGVLKMVNLQSGGFSCTIRYRKMGPLIDKQIYRFSEEGMVNARFDYTYHDNSFRIASMKPVISETPLPVDLYRYDEISGKVQYTAYGEVYLDSNPEFQLVVGFHGGLYDPLTKLVHFTQRDYDVLAGRWTSPDYSMWPKIGKDPAPFNLYMFKNNNPLSDMLDVKNYVTDVKSWLVMFGFQLSNIIPGFPRHSLYFVEPPYELQATQHCENGQLLTGVQQAAERHNQAFMALEGRRLNKERRRRKDKPGHWFGTSTPIIGRGVMLALTEGRVVAGVSASAGDDSRKVALVLNGAQYLDGTHYTQEGRDCHYFVKVGSADGDLLALGLTNGRKSLESGVNVTVSGRSRRGVTVEFAVPALALSVRYGAAADVADEEKVRLLELARQRALGGAWAKEQQRARDGKGGGRLWTEGERQQLLAAGRVQGYDGYYVLPVEQYPELADSSNNIQFLRQNEMGRR</sequence>
<keyword evidence="1" id="KW-0245">EGF-like domain</keyword>
<dbReference type="PANTHER" id="PTHR11219:SF8">
    <property type="entry name" value="TENEURIN-2"/>
    <property type="match status" value="1"/>
</dbReference>
<comment type="caution">
    <text evidence="6">The sequence shown here is derived from an EMBL/GenBank/DDBJ whole genome shotgun (WGS) entry which is preliminary data.</text>
</comment>
<dbReference type="GO" id="GO:0007157">
    <property type="term" value="P:heterophilic cell-cell adhesion via plasma membrane cell adhesion molecules"/>
    <property type="evidence" value="ECO:0007669"/>
    <property type="project" value="TreeGrafter"/>
</dbReference>
<dbReference type="Gene3D" id="2.180.10.10">
    <property type="entry name" value="RHS repeat-associated core"/>
    <property type="match status" value="2"/>
</dbReference>
<dbReference type="NCBIfam" id="TIGR03696">
    <property type="entry name" value="Rhs_assc_core"/>
    <property type="match status" value="1"/>
</dbReference>
<dbReference type="GO" id="GO:0050839">
    <property type="term" value="F:cell adhesion molecule binding"/>
    <property type="evidence" value="ECO:0007669"/>
    <property type="project" value="TreeGrafter"/>
</dbReference>
<evidence type="ECO:0000259" key="5">
    <source>
        <dbReference type="Pfam" id="PF25023"/>
    </source>
</evidence>
<dbReference type="PANTHER" id="PTHR11219">
    <property type="entry name" value="TENEURIN AND N-ACETYLGLUCOSAMINE-1-PHOSPHODIESTER ALPHA-N-ACETYLGLUCOSAMINIDASE"/>
    <property type="match status" value="1"/>
</dbReference>
<dbReference type="Pfam" id="PF15636">
    <property type="entry name" value="Tox-GHH"/>
    <property type="match status" value="1"/>
</dbReference>
<keyword evidence="7" id="KW-1185">Reference proteome</keyword>
<dbReference type="GO" id="GO:0043005">
    <property type="term" value="C:neuron projection"/>
    <property type="evidence" value="ECO:0007669"/>
    <property type="project" value="TreeGrafter"/>
</dbReference>
<evidence type="ECO:0000313" key="6">
    <source>
        <dbReference type="EMBL" id="TNN35180.1"/>
    </source>
</evidence>
<dbReference type="InterPro" id="IPR056823">
    <property type="entry name" value="TEN-like_YD-shell"/>
</dbReference>
<dbReference type="Pfam" id="PF23538">
    <property type="entry name" value="Teneurin_ABD"/>
    <property type="match status" value="1"/>
</dbReference>
<organism evidence="6 7">
    <name type="scientific">Liparis tanakae</name>
    <name type="common">Tanaka's snailfish</name>
    <dbReference type="NCBI Taxonomy" id="230148"/>
    <lineage>
        <taxon>Eukaryota</taxon>
        <taxon>Metazoa</taxon>
        <taxon>Chordata</taxon>
        <taxon>Craniata</taxon>
        <taxon>Vertebrata</taxon>
        <taxon>Euteleostomi</taxon>
        <taxon>Actinopterygii</taxon>
        <taxon>Neopterygii</taxon>
        <taxon>Teleostei</taxon>
        <taxon>Neoteleostei</taxon>
        <taxon>Acanthomorphata</taxon>
        <taxon>Eupercaria</taxon>
        <taxon>Perciformes</taxon>
        <taxon>Cottioidei</taxon>
        <taxon>Cottales</taxon>
        <taxon>Liparidae</taxon>
        <taxon>Liparis</taxon>
    </lineage>
</organism>
<feature type="domain" description="Tox-GHH" evidence="4">
    <location>
        <begin position="641"/>
        <end position="718"/>
    </location>
</feature>
<name>A0A4Z2F2R6_9TELE</name>
<dbReference type="Pfam" id="PF25023">
    <property type="entry name" value="TEN_YD-shell"/>
    <property type="match status" value="1"/>
</dbReference>
<dbReference type="EMBL" id="SRLO01001816">
    <property type="protein sequence ID" value="TNN35180.1"/>
    <property type="molecule type" value="Genomic_DNA"/>
</dbReference>
<proteinExistence type="predicted"/>
<protein>
    <submittedName>
        <fullName evidence="6">Teneurin-2</fullName>
    </submittedName>
</protein>
<keyword evidence="3" id="KW-1015">Disulfide bond</keyword>
<dbReference type="AlphaFoldDB" id="A0A4Z2F2R6"/>
<gene>
    <name evidence="6" type="primary">TENM2_2</name>
    <name evidence="6" type="ORF">EYF80_054653</name>
</gene>
<evidence type="ECO:0000313" key="7">
    <source>
        <dbReference type="Proteomes" id="UP000314294"/>
    </source>
</evidence>
<evidence type="ECO:0000259" key="4">
    <source>
        <dbReference type="Pfam" id="PF15636"/>
    </source>
</evidence>
<dbReference type="Proteomes" id="UP000314294">
    <property type="component" value="Unassembled WGS sequence"/>
</dbReference>